<dbReference type="InterPro" id="IPR001810">
    <property type="entry name" value="F-box_dom"/>
</dbReference>
<dbReference type="STRING" id="686832.A0A0C3BFJ2"/>
<keyword evidence="3" id="KW-1185">Reference proteome</keyword>
<name>A0A0C3BFJ2_HEBCY</name>
<organism evidence="2 3">
    <name type="scientific">Hebeloma cylindrosporum</name>
    <dbReference type="NCBI Taxonomy" id="76867"/>
    <lineage>
        <taxon>Eukaryota</taxon>
        <taxon>Fungi</taxon>
        <taxon>Dikarya</taxon>
        <taxon>Basidiomycota</taxon>
        <taxon>Agaricomycotina</taxon>
        <taxon>Agaricomycetes</taxon>
        <taxon>Agaricomycetidae</taxon>
        <taxon>Agaricales</taxon>
        <taxon>Agaricineae</taxon>
        <taxon>Hymenogastraceae</taxon>
        <taxon>Hebeloma</taxon>
    </lineage>
</organism>
<evidence type="ECO:0000313" key="2">
    <source>
        <dbReference type="EMBL" id="KIM35545.1"/>
    </source>
</evidence>
<gene>
    <name evidence="2" type="ORF">M413DRAFT_32410</name>
</gene>
<feature type="domain" description="F-box" evidence="1">
    <location>
        <begin position="56"/>
        <end position="121"/>
    </location>
</feature>
<dbReference type="HOGENOM" id="CLU_039538_0_0_1"/>
<evidence type="ECO:0000313" key="3">
    <source>
        <dbReference type="Proteomes" id="UP000053424"/>
    </source>
</evidence>
<dbReference type="InterPro" id="IPR032675">
    <property type="entry name" value="LRR_dom_sf"/>
</dbReference>
<dbReference type="SUPFAM" id="SSF52047">
    <property type="entry name" value="RNI-like"/>
    <property type="match status" value="1"/>
</dbReference>
<accession>A0A0C3BFJ2</accession>
<dbReference type="AlphaFoldDB" id="A0A0C3BFJ2"/>
<sequence length="593" mass="67497">MSSGIIGLLDALHARLRLGKETVTSGAELDELYEYIRRVREILQLLEERRNTAVPINRLPTEILTSIFESLQDHHKFDDLFPAATEYELSMSHSWQVVTRICRHWRSVALSTPVLWKNLYTKTICASPRYGGWNHDIPIAFMRRSFPTSLRLSCNAHVFSAGPGDTEEPDVFYEALRENVERMESFHIASFPFLDNTVLDVLDLPLPRLWSLHLRVVNTREPTRDPDTGFITSEAYADDLELPRMFGGGASQYLRKFSLWNYTCWPENTFPKLTHLSLHEQLATPTLEEFLDTLEQSPCLEVLHLERAGPEIPHRTSTLPTRQIALPHLRQAHFLVFDPNPMNFQHRILECITTSPFVEILFSLRHSGKGDLYRLLPGFPFCDNVTDITFISSFDDNPCAAVKLDSTTKLMIQTNAEAMKSYLPFLGAQFPRLSHLLFHNSLECLPWYHSGQLRNLSSLTTITISGDVRFADIPTLLHLLEDVSEFDSSSSSSVSGEVLCPNLERIMIYASDLNSEGYIRLGAGMSVVSLEKNPVRVVHRKPDKEFEVHVFEEQGEVPVLDTYLTHLSLSDAYHLIHADAVSLTELPVLVQRL</sequence>
<dbReference type="OrthoDB" id="3064231at2759"/>
<evidence type="ECO:0000259" key="1">
    <source>
        <dbReference type="Pfam" id="PF12937"/>
    </source>
</evidence>
<proteinExistence type="predicted"/>
<dbReference type="Proteomes" id="UP000053424">
    <property type="component" value="Unassembled WGS sequence"/>
</dbReference>
<dbReference type="Gene3D" id="3.80.10.10">
    <property type="entry name" value="Ribonuclease Inhibitor"/>
    <property type="match status" value="1"/>
</dbReference>
<dbReference type="EMBL" id="KN831818">
    <property type="protein sequence ID" value="KIM35545.1"/>
    <property type="molecule type" value="Genomic_DNA"/>
</dbReference>
<dbReference type="Pfam" id="PF12937">
    <property type="entry name" value="F-box-like"/>
    <property type="match status" value="1"/>
</dbReference>
<dbReference type="Gene3D" id="1.20.1280.50">
    <property type="match status" value="1"/>
</dbReference>
<protein>
    <recommendedName>
        <fullName evidence="1">F-box domain-containing protein</fullName>
    </recommendedName>
</protein>
<reference evidence="3" key="2">
    <citation type="submission" date="2015-01" db="EMBL/GenBank/DDBJ databases">
        <title>Evolutionary Origins and Diversification of the Mycorrhizal Mutualists.</title>
        <authorList>
            <consortium name="DOE Joint Genome Institute"/>
            <consortium name="Mycorrhizal Genomics Consortium"/>
            <person name="Kohler A."/>
            <person name="Kuo A."/>
            <person name="Nagy L.G."/>
            <person name="Floudas D."/>
            <person name="Copeland A."/>
            <person name="Barry K.W."/>
            <person name="Cichocki N."/>
            <person name="Veneault-Fourrey C."/>
            <person name="LaButti K."/>
            <person name="Lindquist E.A."/>
            <person name="Lipzen A."/>
            <person name="Lundell T."/>
            <person name="Morin E."/>
            <person name="Murat C."/>
            <person name="Riley R."/>
            <person name="Ohm R."/>
            <person name="Sun H."/>
            <person name="Tunlid A."/>
            <person name="Henrissat B."/>
            <person name="Grigoriev I.V."/>
            <person name="Hibbett D.S."/>
            <person name="Martin F."/>
        </authorList>
    </citation>
    <scope>NUCLEOTIDE SEQUENCE [LARGE SCALE GENOMIC DNA]</scope>
    <source>
        <strain evidence="3">h7</strain>
    </source>
</reference>
<reference evidence="2 3" key="1">
    <citation type="submission" date="2014-04" db="EMBL/GenBank/DDBJ databases">
        <authorList>
            <consortium name="DOE Joint Genome Institute"/>
            <person name="Kuo A."/>
            <person name="Gay G."/>
            <person name="Dore J."/>
            <person name="Kohler A."/>
            <person name="Nagy L.G."/>
            <person name="Floudas D."/>
            <person name="Copeland A."/>
            <person name="Barry K.W."/>
            <person name="Cichocki N."/>
            <person name="Veneault-Fourrey C."/>
            <person name="LaButti K."/>
            <person name="Lindquist E.A."/>
            <person name="Lipzen A."/>
            <person name="Lundell T."/>
            <person name="Morin E."/>
            <person name="Murat C."/>
            <person name="Sun H."/>
            <person name="Tunlid A."/>
            <person name="Henrissat B."/>
            <person name="Grigoriev I.V."/>
            <person name="Hibbett D.S."/>
            <person name="Martin F."/>
            <person name="Nordberg H.P."/>
            <person name="Cantor M.N."/>
            <person name="Hua S.X."/>
        </authorList>
    </citation>
    <scope>NUCLEOTIDE SEQUENCE [LARGE SCALE GENOMIC DNA]</scope>
    <source>
        <strain evidence="3">h7</strain>
    </source>
</reference>